<dbReference type="AlphaFoldDB" id="A0A1W1WU28"/>
<reference evidence="7" key="1">
    <citation type="submission" date="2017-04" db="EMBL/GenBank/DDBJ databases">
        <authorList>
            <person name="Varghese N."/>
            <person name="Submissions S."/>
        </authorList>
    </citation>
    <scope>NUCLEOTIDE SEQUENCE [LARGE SCALE GENOMIC DNA]</scope>
    <source>
        <strain evidence="7">DSM 16512</strain>
    </source>
</reference>
<dbReference type="PANTHER" id="PTHR19288:SF46">
    <property type="entry name" value="HALOACID DEHALOGENASE-LIKE HYDROLASE DOMAIN-CONTAINING PROTEIN 2"/>
    <property type="match status" value="1"/>
</dbReference>
<dbReference type="InterPro" id="IPR006439">
    <property type="entry name" value="HAD-SF_hydro_IA"/>
</dbReference>
<dbReference type="InterPro" id="IPR036412">
    <property type="entry name" value="HAD-like_sf"/>
</dbReference>
<name>A0A1W1WU28_9BACT</name>
<dbReference type="NCBIfam" id="TIGR01458">
    <property type="entry name" value="HAD-SF-IIA-hyp3"/>
    <property type="match status" value="1"/>
</dbReference>
<dbReference type="GO" id="GO:0005737">
    <property type="term" value="C:cytoplasm"/>
    <property type="evidence" value="ECO:0007669"/>
    <property type="project" value="TreeGrafter"/>
</dbReference>
<dbReference type="SUPFAM" id="SSF56784">
    <property type="entry name" value="HAD-like"/>
    <property type="match status" value="1"/>
</dbReference>
<dbReference type="Gene3D" id="3.40.50.1000">
    <property type="entry name" value="HAD superfamily/HAD-like"/>
    <property type="match status" value="2"/>
</dbReference>
<dbReference type="GO" id="GO:0046872">
    <property type="term" value="F:metal ion binding"/>
    <property type="evidence" value="ECO:0007669"/>
    <property type="project" value="UniProtKB-KW"/>
</dbReference>
<dbReference type="InterPro" id="IPR006357">
    <property type="entry name" value="HAD-SF_hydro_IIA"/>
</dbReference>
<dbReference type="Proteomes" id="UP000192602">
    <property type="component" value="Unassembled WGS sequence"/>
</dbReference>
<organism evidence="6 7">
    <name type="scientific">Nitratiruptor tergarcus DSM 16512</name>
    <dbReference type="NCBI Taxonomy" id="1069081"/>
    <lineage>
        <taxon>Bacteria</taxon>
        <taxon>Pseudomonadati</taxon>
        <taxon>Campylobacterota</taxon>
        <taxon>Epsilonproteobacteria</taxon>
        <taxon>Nautiliales</taxon>
        <taxon>Nitratiruptoraceae</taxon>
        <taxon>Nitratiruptor</taxon>
    </lineage>
</organism>
<evidence type="ECO:0000313" key="7">
    <source>
        <dbReference type="Proteomes" id="UP000192602"/>
    </source>
</evidence>
<keyword evidence="4" id="KW-0460">Magnesium</keyword>
<evidence type="ECO:0000313" key="6">
    <source>
        <dbReference type="EMBL" id="SMC09828.1"/>
    </source>
</evidence>
<dbReference type="STRING" id="1069081.SAMN05660197_1650"/>
<evidence type="ECO:0000256" key="1">
    <source>
        <dbReference type="ARBA" id="ARBA00001946"/>
    </source>
</evidence>
<keyword evidence="7" id="KW-1185">Reference proteome</keyword>
<evidence type="ECO:0000256" key="5">
    <source>
        <dbReference type="ARBA" id="ARBA00039666"/>
    </source>
</evidence>
<evidence type="ECO:0000256" key="3">
    <source>
        <dbReference type="ARBA" id="ARBA00022723"/>
    </source>
</evidence>
<dbReference type="PANTHER" id="PTHR19288">
    <property type="entry name" value="4-NITROPHENYLPHOSPHATASE-RELATED"/>
    <property type="match status" value="1"/>
</dbReference>
<dbReference type="Pfam" id="PF13344">
    <property type="entry name" value="Hydrolase_6"/>
    <property type="match status" value="1"/>
</dbReference>
<comment type="similarity">
    <text evidence="2">Belongs to the HAD-like hydrolase superfamily.</text>
</comment>
<accession>A0A1W1WU28</accession>
<proteinExistence type="inferred from homology"/>
<gene>
    <name evidence="6" type="ORF">SAMN05660197_1650</name>
</gene>
<dbReference type="GO" id="GO:0016791">
    <property type="term" value="F:phosphatase activity"/>
    <property type="evidence" value="ECO:0007669"/>
    <property type="project" value="InterPro"/>
</dbReference>
<protein>
    <recommendedName>
        <fullName evidence="5">Haloacid dehalogenase-like hydrolase domain-containing protein 2</fullName>
    </recommendedName>
</protein>
<sequence>MMLKGILLDIGGVLYDGENVIDGAQDALMQLRKEYFLRFLSNTSRTTPQTLLQKLLKMGFDVKEEELFTAVSAAKSYIEGRGAYVVATDEVRDYFGSGADIEVVLICDAYTNFTYQNLNTAFRHLERGCELLATNDNRYFRDSDGELSLDAGGFVRCLEYASQKRATILGKPNCAFFHLALKSMGLSAEEVVMVGDDIETDILGAQKCGLRAVMVKTGKFKSEDLQKGKPDFIVNSIAELPKLLKEIG</sequence>
<keyword evidence="6" id="KW-0378">Hydrolase</keyword>
<comment type="cofactor">
    <cofactor evidence="1">
        <name>Mg(2+)</name>
        <dbReference type="ChEBI" id="CHEBI:18420"/>
    </cofactor>
</comment>
<dbReference type="InterPro" id="IPR006355">
    <property type="entry name" value="LHPP/HDHD2"/>
</dbReference>
<dbReference type="InterPro" id="IPR023214">
    <property type="entry name" value="HAD_sf"/>
</dbReference>
<dbReference type="Pfam" id="PF13242">
    <property type="entry name" value="Hydrolase_like"/>
    <property type="match status" value="1"/>
</dbReference>
<evidence type="ECO:0000256" key="2">
    <source>
        <dbReference type="ARBA" id="ARBA00007958"/>
    </source>
</evidence>
<evidence type="ECO:0000256" key="4">
    <source>
        <dbReference type="ARBA" id="ARBA00022842"/>
    </source>
</evidence>
<dbReference type="EMBL" id="FWWZ01000001">
    <property type="protein sequence ID" value="SMC09828.1"/>
    <property type="molecule type" value="Genomic_DNA"/>
</dbReference>
<keyword evidence="3" id="KW-0479">Metal-binding</keyword>
<dbReference type="SFLD" id="SFLDG01129">
    <property type="entry name" value="C1.5:_HAD__Beta-PGM__Phosphata"/>
    <property type="match status" value="1"/>
</dbReference>
<dbReference type="NCBIfam" id="TIGR01549">
    <property type="entry name" value="HAD-SF-IA-v1"/>
    <property type="match status" value="1"/>
</dbReference>
<dbReference type="SFLD" id="SFLDS00003">
    <property type="entry name" value="Haloacid_Dehalogenase"/>
    <property type="match status" value="1"/>
</dbReference>